<keyword evidence="5 9" id="KW-1133">Transmembrane helix</keyword>
<dbReference type="PROSITE" id="PS00217">
    <property type="entry name" value="SUGAR_TRANSPORT_2"/>
    <property type="match status" value="1"/>
</dbReference>
<dbReference type="RefSeq" id="XP_018004723.1">
    <property type="nucleotide sequence ID" value="XM_018149236.1"/>
</dbReference>
<accession>A0A0N1I077</accession>
<dbReference type="STRING" id="1664694.A0A0N1I077"/>
<dbReference type="InterPro" id="IPR050360">
    <property type="entry name" value="MFS_Sugar_Transporters"/>
</dbReference>
<dbReference type="InterPro" id="IPR005829">
    <property type="entry name" value="Sugar_transporter_CS"/>
</dbReference>
<evidence type="ECO:0000256" key="2">
    <source>
        <dbReference type="ARBA" id="ARBA00010992"/>
    </source>
</evidence>
<dbReference type="PROSITE" id="PS00216">
    <property type="entry name" value="SUGAR_TRANSPORT_1"/>
    <property type="match status" value="1"/>
</dbReference>
<evidence type="ECO:0000313" key="12">
    <source>
        <dbReference type="Proteomes" id="UP000038010"/>
    </source>
</evidence>
<feature type="transmembrane region" description="Helical" evidence="9">
    <location>
        <begin position="212"/>
        <end position="232"/>
    </location>
</feature>
<dbReference type="GeneID" id="28741116"/>
<dbReference type="NCBIfam" id="TIGR00879">
    <property type="entry name" value="SP"/>
    <property type="match status" value="1"/>
</dbReference>
<evidence type="ECO:0000256" key="5">
    <source>
        <dbReference type="ARBA" id="ARBA00022989"/>
    </source>
</evidence>
<dbReference type="OrthoDB" id="2241241at2759"/>
<feature type="transmembrane region" description="Helical" evidence="9">
    <location>
        <begin position="182"/>
        <end position="200"/>
    </location>
</feature>
<dbReference type="AlphaFoldDB" id="A0A0N1I077"/>
<keyword evidence="3 7" id="KW-0813">Transport</keyword>
<feature type="transmembrane region" description="Helical" evidence="9">
    <location>
        <begin position="504"/>
        <end position="522"/>
    </location>
</feature>
<feature type="transmembrane region" description="Helical" evidence="9">
    <location>
        <begin position="400"/>
        <end position="422"/>
    </location>
</feature>
<feature type="region of interest" description="Disordered" evidence="8">
    <location>
        <begin position="568"/>
        <end position="621"/>
    </location>
</feature>
<dbReference type="InterPro" id="IPR003663">
    <property type="entry name" value="Sugar/inositol_transpt"/>
</dbReference>
<proteinExistence type="inferred from homology"/>
<keyword evidence="4 9" id="KW-0812">Transmembrane</keyword>
<feature type="transmembrane region" description="Helical" evidence="9">
    <location>
        <begin position="122"/>
        <end position="141"/>
    </location>
</feature>
<dbReference type="Pfam" id="PF00083">
    <property type="entry name" value="Sugar_tr"/>
    <property type="match status" value="1"/>
</dbReference>
<dbReference type="InterPro" id="IPR005828">
    <property type="entry name" value="MFS_sugar_transport-like"/>
</dbReference>
<dbReference type="GO" id="GO:0005351">
    <property type="term" value="F:carbohydrate:proton symporter activity"/>
    <property type="evidence" value="ECO:0007669"/>
    <property type="project" value="TreeGrafter"/>
</dbReference>
<dbReference type="CDD" id="cd17356">
    <property type="entry name" value="MFS_HXT"/>
    <property type="match status" value="1"/>
</dbReference>
<dbReference type="PRINTS" id="PR00171">
    <property type="entry name" value="SUGRTRNSPORT"/>
</dbReference>
<keyword evidence="12" id="KW-1185">Reference proteome</keyword>
<feature type="transmembrane region" description="Helical" evidence="9">
    <location>
        <begin position="481"/>
        <end position="498"/>
    </location>
</feature>
<evidence type="ECO:0000256" key="6">
    <source>
        <dbReference type="ARBA" id="ARBA00023136"/>
    </source>
</evidence>
<dbReference type="GO" id="GO:0016020">
    <property type="term" value="C:membrane"/>
    <property type="evidence" value="ECO:0007669"/>
    <property type="project" value="UniProtKB-SubCell"/>
</dbReference>
<gene>
    <name evidence="11" type="ORF">AB675_8762</name>
</gene>
<comment type="similarity">
    <text evidence="2 7">Belongs to the major facilitator superfamily. Sugar transporter (TC 2.A.1.1) family.</text>
</comment>
<comment type="subcellular location">
    <subcellularLocation>
        <location evidence="1">Membrane</location>
        <topology evidence="1">Multi-pass membrane protein</topology>
    </subcellularLocation>
</comment>
<evidence type="ECO:0000256" key="9">
    <source>
        <dbReference type="SAM" id="Phobius"/>
    </source>
</evidence>
<dbReference type="InterPro" id="IPR036259">
    <property type="entry name" value="MFS_trans_sf"/>
</dbReference>
<name>A0A0N1I077_9EURO</name>
<organism evidence="11 12">
    <name type="scientific">Cyphellophora attinorum</name>
    <dbReference type="NCBI Taxonomy" id="1664694"/>
    <lineage>
        <taxon>Eukaryota</taxon>
        <taxon>Fungi</taxon>
        <taxon>Dikarya</taxon>
        <taxon>Ascomycota</taxon>
        <taxon>Pezizomycotina</taxon>
        <taxon>Eurotiomycetes</taxon>
        <taxon>Chaetothyriomycetidae</taxon>
        <taxon>Chaetothyriales</taxon>
        <taxon>Cyphellophoraceae</taxon>
        <taxon>Cyphellophora</taxon>
    </lineage>
</organism>
<dbReference type="Gene3D" id="1.20.1250.20">
    <property type="entry name" value="MFS general substrate transporter like domains"/>
    <property type="match status" value="1"/>
</dbReference>
<evidence type="ECO:0000256" key="4">
    <source>
        <dbReference type="ARBA" id="ARBA00022692"/>
    </source>
</evidence>
<evidence type="ECO:0000256" key="1">
    <source>
        <dbReference type="ARBA" id="ARBA00004141"/>
    </source>
</evidence>
<evidence type="ECO:0000313" key="11">
    <source>
        <dbReference type="EMBL" id="KPI44760.1"/>
    </source>
</evidence>
<dbReference type="PROSITE" id="PS50850">
    <property type="entry name" value="MFS"/>
    <property type="match status" value="1"/>
</dbReference>
<feature type="transmembrane region" description="Helical" evidence="9">
    <location>
        <begin position="244"/>
        <end position="265"/>
    </location>
</feature>
<sequence>MATDTGNESWRASLPRPKFRAPKFQVPTRQSLGLTTHVGYDQYNPNHDGSDQARKSLTNLDYSPLRRITLASLWMALLISMGGFIFGYDTGQISGFLAMPDFLERFGLRHRDGTYYFSNVRAGLIVALLSIGTLMGALVGGPIADVIGRRPSVTVWCGIFCVGNIVMISADDKWYQVMLGRWVQGLGVGALSLLVPMYMAETGPRHIRGALISTYQLFITFGIFLASCVNFGTNEHQRGNSGSWRIPLGVGFLWPLILGGGIVFFPETPRFVYRKGRKEEAKATMMKVYGAPANHFAIHVELEEIEQKLRAEEAQRTLVGEWIHMFSAPKMLYRIALGMALQMFQQLTGANYFFYYGTTIFQATGINNSFVTQMILNGINFGSTFYGLYIVEHYGRRKSLIIGSVWMSMMFFIFASVGHFSLNRDDPQATESTGTAMIVIASLFIFGFAVTWGPMIWTICGELYPSRYRGKGMALSTASNWFWNFLLAFFTPFITGAIDFRYGYVFAACNLVGACIIFFFVIEGQGRTLEEIDTMYLLNVRPWNSAKWVAPPPEEIARIRKEAGTHDGALEGGEDAIAPHVSRQDREAAEAAALEKEHELDRSSGETDQHHAPAPEVQRET</sequence>
<feature type="transmembrane region" description="Helical" evidence="9">
    <location>
        <begin position="332"/>
        <end position="354"/>
    </location>
</feature>
<reference evidence="11 12" key="1">
    <citation type="submission" date="2015-06" db="EMBL/GenBank/DDBJ databases">
        <title>Draft genome of the ant-associated black yeast Phialophora attae CBS 131958.</title>
        <authorList>
            <person name="Moreno L.F."/>
            <person name="Stielow B.J."/>
            <person name="de Hoog S."/>
            <person name="Vicente V.A."/>
            <person name="Weiss V.A."/>
            <person name="de Vries M."/>
            <person name="Cruz L.M."/>
            <person name="Souza E.M."/>
        </authorList>
    </citation>
    <scope>NUCLEOTIDE SEQUENCE [LARGE SCALE GENOMIC DNA]</scope>
    <source>
        <strain evidence="11 12">CBS 131958</strain>
    </source>
</reference>
<evidence type="ECO:0000259" key="10">
    <source>
        <dbReference type="PROSITE" id="PS50850"/>
    </source>
</evidence>
<protein>
    <submittedName>
        <fullName evidence="11">High-affinity fructose transporter ght6</fullName>
    </submittedName>
</protein>
<feature type="transmembrane region" description="Helical" evidence="9">
    <location>
        <begin position="153"/>
        <end position="170"/>
    </location>
</feature>
<dbReference type="SUPFAM" id="SSF103473">
    <property type="entry name" value="MFS general substrate transporter"/>
    <property type="match status" value="1"/>
</dbReference>
<feature type="compositionally biased region" description="Basic and acidic residues" evidence="8">
    <location>
        <begin position="582"/>
        <end position="621"/>
    </location>
</feature>
<keyword evidence="6 9" id="KW-0472">Membrane</keyword>
<dbReference type="VEuPathDB" id="FungiDB:AB675_8762"/>
<dbReference type="FunFam" id="1.20.1250.20:FF:000044">
    <property type="entry name" value="Hexose transporter Hxt3p"/>
    <property type="match status" value="1"/>
</dbReference>
<comment type="caution">
    <text evidence="11">The sequence shown here is derived from an EMBL/GenBank/DDBJ whole genome shotgun (WGS) entry which is preliminary data.</text>
</comment>
<dbReference type="PANTHER" id="PTHR48022">
    <property type="entry name" value="PLASTIDIC GLUCOSE TRANSPORTER 4"/>
    <property type="match status" value="1"/>
</dbReference>
<evidence type="ECO:0000256" key="8">
    <source>
        <dbReference type="SAM" id="MobiDB-lite"/>
    </source>
</evidence>
<feature type="transmembrane region" description="Helical" evidence="9">
    <location>
        <begin position="68"/>
        <end position="88"/>
    </location>
</feature>
<dbReference type="EMBL" id="LFJN01000003">
    <property type="protein sequence ID" value="KPI44760.1"/>
    <property type="molecule type" value="Genomic_DNA"/>
</dbReference>
<dbReference type="InterPro" id="IPR020846">
    <property type="entry name" value="MFS_dom"/>
</dbReference>
<dbReference type="PANTHER" id="PTHR48022:SF91">
    <property type="entry name" value="MAJOR FACILITATOR SUPERFAMILY (MFS) PROFILE DOMAIN-CONTAINING PROTEIN-RELATED"/>
    <property type="match status" value="1"/>
</dbReference>
<feature type="domain" description="Major facilitator superfamily (MFS) profile" evidence="10">
    <location>
        <begin position="75"/>
        <end position="525"/>
    </location>
</feature>
<feature type="transmembrane region" description="Helical" evidence="9">
    <location>
        <begin position="434"/>
        <end position="460"/>
    </location>
</feature>
<feature type="transmembrane region" description="Helical" evidence="9">
    <location>
        <begin position="374"/>
        <end position="391"/>
    </location>
</feature>
<evidence type="ECO:0000256" key="7">
    <source>
        <dbReference type="RuleBase" id="RU003346"/>
    </source>
</evidence>
<dbReference type="Proteomes" id="UP000038010">
    <property type="component" value="Unassembled WGS sequence"/>
</dbReference>
<evidence type="ECO:0000256" key="3">
    <source>
        <dbReference type="ARBA" id="ARBA00022448"/>
    </source>
</evidence>